<evidence type="ECO:0000256" key="5">
    <source>
        <dbReference type="ARBA" id="ARBA00053168"/>
    </source>
</evidence>
<keyword evidence="3" id="KW-0175">Coiled coil</keyword>
<dbReference type="PANTHER" id="PTHR19308:SF8">
    <property type="entry name" value="STAR-RELATED LIPID TRANSFER PROTEIN 7, MITOCHONDRIAL"/>
    <property type="match status" value="1"/>
</dbReference>
<dbReference type="PANTHER" id="PTHR19308">
    <property type="entry name" value="PHOSPHATIDYLCHOLINE TRANSFER PROTEIN"/>
    <property type="match status" value="1"/>
</dbReference>
<evidence type="ECO:0000256" key="2">
    <source>
        <dbReference type="ARBA" id="ARBA00022946"/>
    </source>
</evidence>
<dbReference type="SMART" id="SM00234">
    <property type="entry name" value="START"/>
    <property type="match status" value="1"/>
</dbReference>
<evidence type="ECO:0000256" key="4">
    <source>
        <dbReference type="ARBA" id="ARBA00023128"/>
    </source>
</evidence>
<keyword evidence="4" id="KW-0496">Mitochondrion</keyword>
<dbReference type="SUPFAM" id="SSF55961">
    <property type="entry name" value="Bet v1-like"/>
    <property type="match status" value="1"/>
</dbReference>
<organism evidence="9 10">
    <name type="scientific">Paramormyrops kingsleyae</name>
    <dbReference type="NCBI Taxonomy" id="1676925"/>
    <lineage>
        <taxon>Eukaryota</taxon>
        <taxon>Metazoa</taxon>
        <taxon>Chordata</taxon>
        <taxon>Craniata</taxon>
        <taxon>Vertebrata</taxon>
        <taxon>Euteleostomi</taxon>
        <taxon>Actinopterygii</taxon>
        <taxon>Neopterygii</taxon>
        <taxon>Teleostei</taxon>
        <taxon>Osteoglossocephala</taxon>
        <taxon>Osteoglossomorpha</taxon>
        <taxon>Osteoglossiformes</taxon>
        <taxon>Mormyridae</taxon>
        <taxon>Paramormyrops</taxon>
    </lineage>
</organism>
<dbReference type="InterPro" id="IPR041949">
    <property type="entry name" value="START_STARD7"/>
</dbReference>
<dbReference type="OrthoDB" id="1295045at2759"/>
<proteinExistence type="predicted"/>
<dbReference type="Gene3D" id="3.30.530.20">
    <property type="match status" value="1"/>
</dbReference>
<dbReference type="CDD" id="cd08911">
    <property type="entry name" value="START_STARD7-like"/>
    <property type="match status" value="1"/>
</dbReference>
<protein>
    <recommendedName>
        <fullName evidence="6">StAR-related lipid transfer protein 7, mitochondrial</fullName>
    </recommendedName>
    <alternativeName>
        <fullName evidence="7">START domain-containing protein 7</fullName>
    </alternativeName>
</protein>
<comment type="subcellular location">
    <subcellularLocation>
        <location evidence="1">Mitochondrion</location>
    </subcellularLocation>
</comment>
<dbReference type="InterPro" id="IPR002913">
    <property type="entry name" value="START_lipid-bd_dom"/>
</dbReference>
<evidence type="ECO:0000259" key="8">
    <source>
        <dbReference type="PROSITE" id="PS50848"/>
    </source>
</evidence>
<dbReference type="STRING" id="1676925.ENSPKIP00000006298"/>
<dbReference type="GeneID" id="111849971"/>
<keyword evidence="10" id="KW-1185">Reference proteome</keyword>
<keyword evidence="2" id="KW-0809">Transit peptide</keyword>
<dbReference type="FunFam" id="3.30.530.20:FF:000016">
    <property type="entry name" value="StAR-related lipid transfer protein 7, mitochondrial"/>
    <property type="match status" value="1"/>
</dbReference>
<evidence type="ECO:0000256" key="7">
    <source>
        <dbReference type="ARBA" id="ARBA00079053"/>
    </source>
</evidence>
<dbReference type="PROSITE" id="PS50848">
    <property type="entry name" value="START"/>
    <property type="match status" value="1"/>
</dbReference>
<dbReference type="AlphaFoldDB" id="A0A3B3QJK8"/>
<dbReference type="GO" id="GO:0008289">
    <property type="term" value="F:lipid binding"/>
    <property type="evidence" value="ECO:0007669"/>
    <property type="project" value="InterPro"/>
</dbReference>
<dbReference type="InterPro" id="IPR051213">
    <property type="entry name" value="START_lipid_transfer"/>
</dbReference>
<dbReference type="GO" id="GO:0005739">
    <property type="term" value="C:mitochondrion"/>
    <property type="evidence" value="ECO:0007669"/>
    <property type="project" value="UniProtKB-SubCell"/>
</dbReference>
<dbReference type="Pfam" id="PF01852">
    <property type="entry name" value="START"/>
    <property type="match status" value="1"/>
</dbReference>
<dbReference type="GeneTree" id="ENSGT00940000157856"/>
<evidence type="ECO:0000313" key="10">
    <source>
        <dbReference type="Proteomes" id="UP000261540"/>
    </source>
</evidence>
<evidence type="ECO:0000256" key="1">
    <source>
        <dbReference type="ARBA" id="ARBA00004173"/>
    </source>
</evidence>
<accession>A0A3B3QJK8</accession>
<comment type="function">
    <text evidence="5">May play a protective role in mucosal tissues by preventing exaggerated allergic responses.</text>
</comment>
<dbReference type="Proteomes" id="UP000261540">
    <property type="component" value="Unplaced"/>
</dbReference>
<dbReference type="Ensembl" id="ENSPKIT00000030321.1">
    <property type="protein sequence ID" value="ENSPKIP00000006298.1"/>
    <property type="gene ID" value="ENSPKIG00000022629.1"/>
</dbReference>
<reference evidence="9" key="1">
    <citation type="submission" date="2025-08" db="UniProtKB">
        <authorList>
            <consortium name="Ensembl"/>
        </authorList>
    </citation>
    <scope>IDENTIFICATION</scope>
</reference>
<evidence type="ECO:0000256" key="3">
    <source>
        <dbReference type="ARBA" id="ARBA00023054"/>
    </source>
</evidence>
<reference evidence="9" key="2">
    <citation type="submission" date="2025-09" db="UniProtKB">
        <authorList>
            <consortium name="Ensembl"/>
        </authorList>
    </citation>
    <scope>IDENTIFICATION</scope>
</reference>
<sequence length="391" mass="45830">MFPFLRRRPIFGVTARIQTFSGFCSEKLGKSRNWAGEWLGSRLSRLYKAGAKGSGHDNRRKTMFSLLANQCSFVTGQRLRRACQIGELYSNLYAENTRWSLVGSFWYRFQNKHCKVGKLVAALAGIFMWEDEKIRDEEIRRSAEELQMMEQIKNQTPCPAKTPGQQDSGWEIVMEKKNFWVWRKPILNSHLYEYRVLGTYNDITPRQFFNVQLDTEYRKKWDSLVIKLDVVDRDASTGTEVVHWATHFPYPMYSRDYVYVRRYDVDVEKNLMVLFSRAVEHPLVPETKDFVRVHSYQSQMVIRPHRSFDENGFDYLLTYRDDPQTAIPRYCVSWMVSSGMPDFLEKLHAAALRARNQEVGMQDYMSMVKPMQEFHSADTGRAGGPGRMEYA</sequence>
<dbReference type="InterPro" id="IPR023393">
    <property type="entry name" value="START-like_dom_sf"/>
</dbReference>
<name>A0A3B3QJK8_9TELE</name>
<evidence type="ECO:0000313" key="9">
    <source>
        <dbReference type="Ensembl" id="ENSPKIP00000006298.1"/>
    </source>
</evidence>
<dbReference type="RefSeq" id="XP_023679105.1">
    <property type="nucleotide sequence ID" value="XM_023823337.2"/>
</dbReference>
<evidence type="ECO:0000256" key="6">
    <source>
        <dbReference type="ARBA" id="ARBA00069252"/>
    </source>
</evidence>
<feature type="domain" description="START" evidence="8">
    <location>
        <begin position="166"/>
        <end position="356"/>
    </location>
</feature>